<dbReference type="EMBL" id="MVKX01000009">
    <property type="protein sequence ID" value="OOV80524.1"/>
    <property type="molecule type" value="Genomic_DNA"/>
</dbReference>
<feature type="transmembrane region" description="Helical" evidence="1">
    <location>
        <begin position="131"/>
        <end position="148"/>
    </location>
</feature>
<evidence type="ECO:0000256" key="1">
    <source>
        <dbReference type="SAM" id="Phobius"/>
    </source>
</evidence>
<keyword evidence="3" id="KW-1185">Reference proteome</keyword>
<evidence type="ECO:0008006" key="4">
    <source>
        <dbReference type="Google" id="ProtNLM"/>
    </source>
</evidence>
<keyword evidence="1" id="KW-0812">Transmembrane</keyword>
<gene>
    <name evidence="2" type="ORF">B1202_13410</name>
</gene>
<evidence type="ECO:0000313" key="2">
    <source>
        <dbReference type="EMBL" id="OOV80524.1"/>
    </source>
</evidence>
<accession>A0A1T1GSD5</accession>
<evidence type="ECO:0000313" key="3">
    <source>
        <dbReference type="Proteomes" id="UP000191160"/>
    </source>
</evidence>
<name>A0A1T1GSD5_9GAMM</name>
<protein>
    <recommendedName>
        <fullName evidence="4">Rod shape-determining protein</fullName>
    </recommendedName>
</protein>
<dbReference type="Proteomes" id="UP000191160">
    <property type="component" value="Unassembled WGS sequence"/>
</dbReference>
<proteinExistence type="predicted"/>
<dbReference type="RefSeq" id="WP_078191114.1">
    <property type="nucleotide sequence ID" value="NZ_MVKX01000009.1"/>
</dbReference>
<reference evidence="2 3" key="1">
    <citation type="submission" date="2017-02" db="EMBL/GenBank/DDBJ databases">
        <title>Acinetobacter sp. ANC 4945, whole genome shotgun sequencing project.</title>
        <authorList>
            <person name="Radolfova-Krizova L."/>
            <person name="Al Atrouni A."/>
            <person name="Nemec A."/>
        </authorList>
    </citation>
    <scope>NUCLEOTIDE SEQUENCE [LARGE SCALE GENOMIC DNA]</scope>
    <source>
        <strain evidence="2 3">ANC 4945</strain>
    </source>
</reference>
<sequence>MLKEKLASFPDAVWVQIHYDQMQVLTRDHQIVAEQNCPLAFIERGSFVRNYHVAEQFFNQLIQQIHFKWYEFGQPVIFIQLKERLSEEVSALELQAIQEMALSVNAHFVFVYDKHGIALEAETIKNDESPLLKWFFCGLIFLILLIIFK</sequence>
<keyword evidence="1" id="KW-0472">Membrane</keyword>
<keyword evidence="1" id="KW-1133">Transmembrane helix</keyword>
<organism evidence="2 3">
    <name type="scientific">Acinetobacter amyesii</name>
    <dbReference type="NCBI Taxonomy" id="2942470"/>
    <lineage>
        <taxon>Bacteria</taxon>
        <taxon>Pseudomonadati</taxon>
        <taxon>Pseudomonadota</taxon>
        <taxon>Gammaproteobacteria</taxon>
        <taxon>Moraxellales</taxon>
        <taxon>Moraxellaceae</taxon>
        <taxon>Acinetobacter</taxon>
    </lineage>
</organism>
<comment type="caution">
    <text evidence="2">The sequence shown here is derived from an EMBL/GenBank/DDBJ whole genome shotgun (WGS) entry which is preliminary data.</text>
</comment>
<dbReference type="AlphaFoldDB" id="A0A1T1GSD5"/>